<reference evidence="2 3" key="1">
    <citation type="journal article" date="2005" name="Nucleic Acids Res.">
        <title>Genomic blueprint of Hahella chejuensis, a marine microbe producing an algicidal agent.</title>
        <authorList>
            <person name="Jeong H."/>
            <person name="Yim J.H."/>
            <person name="Lee C."/>
            <person name="Choi S.-H."/>
            <person name="Park Y.K."/>
            <person name="Yoon S.H."/>
            <person name="Hur C.-G."/>
            <person name="Kang H.-Y."/>
            <person name="Kim D."/>
            <person name="Lee H.H."/>
            <person name="Park K.H."/>
            <person name="Park S.-H."/>
            <person name="Park H.-S."/>
            <person name="Lee H.K."/>
            <person name="Oh T.K."/>
            <person name="Kim J.F."/>
        </authorList>
    </citation>
    <scope>NUCLEOTIDE SEQUENCE [LARGE SCALE GENOMIC DNA]</scope>
    <source>
        <strain evidence="2 3">KCTC 2396</strain>
    </source>
</reference>
<dbReference type="EMBL" id="CP000155">
    <property type="protein sequence ID" value="ABC30044.1"/>
    <property type="molecule type" value="Genomic_DNA"/>
</dbReference>
<dbReference type="PANTHER" id="PTHR33055:SF3">
    <property type="entry name" value="PUTATIVE TRANSPOSASE FOR IS117-RELATED"/>
    <property type="match status" value="1"/>
</dbReference>
<feature type="domain" description="Transposase IS110-like N-terminal" evidence="1">
    <location>
        <begin position="45"/>
        <end position="148"/>
    </location>
</feature>
<dbReference type="PANTHER" id="PTHR33055">
    <property type="entry name" value="TRANSPOSASE FOR INSERTION SEQUENCE ELEMENT IS1111A"/>
    <property type="match status" value="1"/>
</dbReference>
<protein>
    <submittedName>
        <fullName evidence="2">Transposase and inactivated derivatives</fullName>
    </submittedName>
</protein>
<dbReference type="HOGENOM" id="CLU_1641382_0_0_6"/>
<dbReference type="AlphaFoldDB" id="Q2SH30"/>
<dbReference type="GO" id="GO:0003677">
    <property type="term" value="F:DNA binding"/>
    <property type="evidence" value="ECO:0007669"/>
    <property type="project" value="InterPro"/>
</dbReference>
<dbReference type="eggNOG" id="COG3547">
    <property type="taxonomic scope" value="Bacteria"/>
</dbReference>
<dbReference type="Proteomes" id="UP000000238">
    <property type="component" value="Chromosome"/>
</dbReference>
<dbReference type="Pfam" id="PF01548">
    <property type="entry name" value="DEDD_Tnp_IS110"/>
    <property type="match status" value="1"/>
</dbReference>
<organism evidence="2 3">
    <name type="scientific">Hahella chejuensis (strain KCTC 2396)</name>
    <dbReference type="NCBI Taxonomy" id="349521"/>
    <lineage>
        <taxon>Bacteria</taxon>
        <taxon>Pseudomonadati</taxon>
        <taxon>Pseudomonadota</taxon>
        <taxon>Gammaproteobacteria</taxon>
        <taxon>Oceanospirillales</taxon>
        <taxon>Hahellaceae</taxon>
        <taxon>Hahella</taxon>
    </lineage>
</organism>
<name>Q2SH30_HAHCH</name>
<evidence type="ECO:0000259" key="1">
    <source>
        <dbReference type="Pfam" id="PF01548"/>
    </source>
</evidence>
<dbReference type="InterPro" id="IPR047650">
    <property type="entry name" value="Transpos_IS110"/>
</dbReference>
<evidence type="ECO:0000313" key="2">
    <source>
        <dbReference type="EMBL" id="ABC30044.1"/>
    </source>
</evidence>
<gene>
    <name evidence="2" type="ordered locus">HCH_03288</name>
</gene>
<accession>Q2SH30</accession>
<dbReference type="STRING" id="349521.HCH_03288"/>
<dbReference type="InterPro" id="IPR002525">
    <property type="entry name" value="Transp_IS110-like_N"/>
</dbReference>
<dbReference type="KEGG" id="hch:HCH_03288"/>
<evidence type="ECO:0000313" key="3">
    <source>
        <dbReference type="Proteomes" id="UP000000238"/>
    </source>
</evidence>
<sequence>MIPRKRNSVKGNDDMDWGLYKYRHLVENAFARLKQYRAIATRYDKLKRNYESMVAMESCGGTHYWERYAEAAGHYVKAISARQVKAFRQGQKTDANDALAIAVRQPHIKTSRVISAQEQCLQGIECMRDLLVKQKVSLSNQLRGLLLEFGLPIAQGDRALN</sequence>
<dbReference type="GO" id="GO:0004803">
    <property type="term" value="F:transposase activity"/>
    <property type="evidence" value="ECO:0007669"/>
    <property type="project" value="InterPro"/>
</dbReference>
<dbReference type="GO" id="GO:0006313">
    <property type="term" value="P:DNA transposition"/>
    <property type="evidence" value="ECO:0007669"/>
    <property type="project" value="InterPro"/>
</dbReference>
<proteinExistence type="predicted"/>
<keyword evidence="3" id="KW-1185">Reference proteome</keyword>